<dbReference type="SUPFAM" id="SSF48056">
    <property type="entry name" value="Di-copper centre-containing domain"/>
    <property type="match status" value="1"/>
</dbReference>
<evidence type="ECO:0000259" key="1">
    <source>
        <dbReference type="Pfam" id="PF00264"/>
    </source>
</evidence>
<accession>A0A7S2FM18</accession>
<dbReference type="GO" id="GO:0016491">
    <property type="term" value="F:oxidoreductase activity"/>
    <property type="evidence" value="ECO:0007669"/>
    <property type="project" value="InterPro"/>
</dbReference>
<name>A0A7S2FM18_9STRA</name>
<dbReference type="AlphaFoldDB" id="A0A7S2FM18"/>
<proteinExistence type="predicted"/>
<dbReference type="Gene3D" id="1.10.1280.10">
    <property type="entry name" value="Di-copper center containing domain from catechol oxidase"/>
    <property type="match status" value="1"/>
</dbReference>
<dbReference type="InterPro" id="IPR008922">
    <property type="entry name" value="Di-copper_centre_dom_sf"/>
</dbReference>
<protein>
    <recommendedName>
        <fullName evidence="1">Tyrosinase copper-binding domain-containing protein</fullName>
    </recommendedName>
</protein>
<gene>
    <name evidence="2" type="ORF">DSPE1174_LOCUS9235</name>
</gene>
<evidence type="ECO:0000313" key="2">
    <source>
        <dbReference type="EMBL" id="CAD9403477.1"/>
    </source>
</evidence>
<dbReference type="Pfam" id="PF00264">
    <property type="entry name" value="Tyrosinase"/>
    <property type="match status" value="1"/>
</dbReference>
<organism evidence="2">
    <name type="scientific">Octactis speculum</name>
    <dbReference type="NCBI Taxonomy" id="3111310"/>
    <lineage>
        <taxon>Eukaryota</taxon>
        <taxon>Sar</taxon>
        <taxon>Stramenopiles</taxon>
        <taxon>Ochrophyta</taxon>
        <taxon>Dictyochophyceae</taxon>
        <taxon>Dictyochales</taxon>
        <taxon>Dictyochaceae</taxon>
        <taxon>Octactis</taxon>
    </lineage>
</organism>
<feature type="domain" description="Tyrosinase copper-binding" evidence="1">
    <location>
        <begin position="7"/>
        <end position="161"/>
    </location>
</feature>
<dbReference type="EMBL" id="HBGS01017530">
    <property type="protein sequence ID" value="CAD9403477.1"/>
    <property type="molecule type" value="Transcribed_RNA"/>
</dbReference>
<sequence length="396" mass="45052">MHSGLSYIFEKSIQSVDPSVAMPYWDWTVDVTSNAYLNKSNAELWSWNVWGSEYFGIANNNAHTVSEGPWAFTRLPTDYWNDTHNPYGYMRAPWNMNSLPYVTRFNYTGSAAKNFAVTDMGMPTCMDFWNLIEDSDSWFDFGWGLQYDPHARVHSVIGGSEAGTSFENNVAKHFDDDVNEIISKIMFVWTKNMWRNYKIDFPTVCSPDTPQHACVGSCSDIGDEIQNRDIESYINTFGDSTVISSIKSLVLEDQIEVVTAMCESSLCIGDQMESASPTDISFWPIHPNLERVWMIKKLSGTFTDESWPQNSTSKSSDGSTCYGHGSEDLLPMEGIVSGTEGVEWNATNLTNSEWYRLLDPLNGHMPYLYDDFTLKHCNFYNLSFEQWLPTTDDGFI</sequence>
<dbReference type="InterPro" id="IPR002227">
    <property type="entry name" value="Tyrosinase_Cu-bd"/>
</dbReference>
<reference evidence="2" key="1">
    <citation type="submission" date="2021-01" db="EMBL/GenBank/DDBJ databases">
        <authorList>
            <person name="Corre E."/>
            <person name="Pelletier E."/>
            <person name="Niang G."/>
            <person name="Scheremetjew M."/>
            <person name="Finn R."/>
            <person name="Kale V."/>
            <person name="Holt S."/>
            <person name="Cochrane G."/>
            <person name="Meng A."/>
            <person name="Brown T."/>
            <person name="Cohen L."/>
        </authorList>
    </citation>
    <scope>NUCLEOTIDE SEQUENCE</scope>
    <source>
        <strain evidence="2">CCMP1381</strain>
    </source>
</reference>